<feature type="repeat" description="ANK" evidence="2">
    <location>
        <begin position="228"/>
        <end position="249"/>
    </location>
</feature>
<dbReference type="SMART" id="SM00248">
    <property type="entry name" value="ANK"/>
    <property type="match status" value="10"/>
</dbReference>
<feature type="repeat" description="ANK" evidence="2">
    <location>
        <begin position="458"/>
        <end position="490"/>
    </location>
</feature>
<evidence type="ECO:0000256" key="1">
    <source>
        <dbReference type="ARBA" id="ARBA00022737"/>
    </source>
</evidence>
<evidence type="ECO:0000256" key="2">
    <source>
        <dbReference type="PROSITE-ProRule" id="PRU00023"/>
    </source>
</evidence>
<dbReference type="PROSITE" id="PS50088">
    <property type="entry name" value="ANK_REPEAT"/>
    <property type="match status" value="9"/>
</dbReference>
<dbReference type="PRINTS" id="PR01415">
    <property type="entry name" value="ANKYRIN"/>
</dbReference>
<dbReference type="Pfam" id="PF13637">
    <property type="entry name" value="Ank_4"/>
    <property type="match status" value="2"/>
</dbReference>
<dbReference type="EMBL" id="QMIF01000027">
    <property type="protein sequence ID" value="TVM30210.1"/>
    <property type="molecule type" value="Genomic_DNA"/>
</dbReference>
<feature type="repeat" description="ANK" evidence="2">
    <location>
        <begin position="491"/>
        <end position="523"/>
    </location>
</feature>
<dbReference type="SUPFAM" id="SSF48403">
    <property type="entry name" value="Ankyrin repeat"/>
    <property type="match status" value="1"/>
</dbReference>
<evidence type="ECO:0000313" key="4">
    <source>
        <dbReference type="EMBL" id="TVM30210.1"/>
    </source>
</evidence>
<sequence>MRHLVTTVSLASGPSPHLLNCPESHPAALDAPHLVEVLRRFRLLYCPAPGELRLSHQAVVEQWQRANTWYAEDREHHAELAQLQIEAERWAQNTAEFRTGLLEKRSLYIDKIENLWASRREDSEFLPVEYMRACLVAFFDPEGCPGSEVTLQGKGRLGDALWIGDAGLVAAFMARIDSLPNAQQLQLINYENPESNSTPLFSAAAFGDGNVVRWLLQLGAKADHVRQDGQTPLHLAAFTDNIETAKELFIAWSHTGTGPGTWAPMVTACLEGHEAFVRLLLEAQAEPNLATDDGWTALMAAAQNGHEAVVRLLLQAQAEPNLATDDGWTALIVAVYDGHEAVVRLLLQAQAEPNLATAGGWTALIVDAYDGHEAVVRLLLQAQAEPNLATDDGWTALMAAAQNGHEAVVRLLLQAQAELNLAAADGWTALMAAAQNGHEAVVRLLLQALADPNQATADGWTALILAAENGHEAVVRLLLQAQADPNLADAEGWTALILAAGNGHEAVVRLLLQAQAEPNLADAEGWTALMFALSYGHAE</sequence>
<dbReference type="InterPro" id="IPR002110">
    <property type="entry name" value="Ankyrin_rpt"/>
</dbReference>
<dbReference type="InterPro" id="IPR036770">
    <property type="entry name" value="Ankyrin_rpt-contain_sf"/>
</dbReference>
<feature type="repeat" description="ANK" evidence="2">
    <location>
        <begin position="359"/>
        <end position="391"/>
    </location>
</feature>
<feature type="repeat" description="ANK" evidence="2">
    <location>
        <begin position="425"/>
        <end position="457"/>
    </location>
</feature>
<feature type="domain" description="Novel STAND NTPase 1" evidence="3">
    <location>
        <begin position="31"/>
        <end position="94"/>
    </location>
</feature>
<feature type="repeat" description="ANK" evidence="2">
    <location>
        <begin position="392"/>
        <end position="424"/>
    </location>
</feature>
<comment type="caution">
    <text evidence="4">The sequence shown here is derived from an EMBL/GenBank/DDBJ whole genome shotgun (WGS) entry which is preliminary data.</text>
</comment>
<protein>
    <recommendedName>
        <fullName evidence="3">Novel STAND NTPase 1 domain-containing protein</fullName>
    </recommendedName>
</protein>
<keyword evidence="2" id="KW-0040">ANK repeat</keyword>
<proteinExistence type="predicted"/>
<feature type="repeat" description="ANK" evidence="2">
    <location>
        <begin position="195"/>
        <end position="227"/>
    </location>
</feature>
<keyword evidence="1" id="KW-0677">Repeat</keyword>
<dbReference type="AlphaFoldDB" id="A0A6P1ZDP9"/>
<dbReference type="InterPro" id="IPR049052">
    <property type="entry name" value="nSTAND1"/>
</dbReference>
<dbReference type="PANTHER" id="PTHR24161">
    <property type="entry name" value="ANK_REP_REGION DOMAIN-CONTAINING PROTEIN-RELATED"/>
    <property type="match status" value="1"/>
</dbReference>
<dbReference type="Pfam" id="PF12796">
    <property type="entry name" value="Ank_2"/>
    <property type="match status" value="3"/>
</dbReference>
<dbReference type="RefSeq" id="WP_412973817.1">
    <property type="nucleotide sequence ID" value="NZ_QMIF01000027.1"/>
</dbReference>
<feature type="repeat" description="ANK" evidence="2">
    <location>
        <begin position="326"/>
        <end position="358"/>
    </location>
</feature>
<organism evidence="4 5">
    <name type="scientific">Oceanidesulfovibrio marinus</name>
    <dbReference type="NCBI Taxonomy" id="370038"/>
    <lineage>
        <taxon>Bacteria</taxon>
        <taxon>Pseudomonadati</taxon>
        <taxon>Thermodesulfobacteriota</taxon>
        <taxon>Desulfovibrionia</taxon>
        <taxon>Desulfovibrionales</taxon>
        <taxon>Desulfovibrionaceae</taxon>
        <taxon>Oceanidesulfovibrio</taxon>
    </lineage>
</organism>
<dbReference type="PROSITE" id="PS50297">
    <property type="entry name" value="ANK_REP_REGION"/>
    <property type="match status" value="8"/>
</dbReference>
<dbReference type="PANTHER" id="PTHR24161:SF85">
    <property type="entry name" value="PALMITOYLTRANSFERASE HIP14"/>
    <property type="match status" value="1"/>
</dbReference>
<feature type="repeat" description="ANK" evidence="2">
    <location>
        <begin position="293"/>
        <end position="325"/>
    </location>
</feature>
<dbReference type="Pfam" id="PF20703">
    <property type="entry name" value="nSTAND1"/>
    <property type="match status" value="1"/>
</dbReference>
<dbReference type="Proteomes" id="UP000434052">
    <property type="component" value="Unassembled WGS sequence"/>
</dbReference>
<accession>A0A6P1ZDP9</accession>
<dbReference type="Gene3D" id="1.25.40.20">
    <property type="entry name" value="Ankyrin repeat-containing domain"/>
    <property type="match status" value="6"/>
</dbReference>
<evidence type="ECO:0000259" key="3">
    <source>
        <dbReference type="Pfam" id="PF20703"/>
    </source>
</evidence>
<gene>
    <name evidence="4" type="ORF">DQK91_21410</name>
</gene>
<name>A0A6P1ZDP9_9BACT</name>
<evidence type="ECO:0000313" key="5">
    <source>
        <dbReference type="Proteomes" id="UP000434052"/>
    </source>
</evidence>
<reference evidence="4 5" key="1">
    <citation type="submission" date="2018-06" db="EMBL/GenBank/DDBJ databases">
        <title>Complete genome of Desulfovibrio marinus P48SEP.</title>
        <authorList>
            <person name="Crispim J.S."/>
            <person name="Vidigal P.M.P."/>
            <person name="Silva L.C.F."/>
            <person name="Araujo L.C."/>
            <person name="Laguardia C.N."/>
            <person name="Dias R.S."/>
            <person name="Sousa M.P."/>
            <person name="Paula S.O."/>
            <person name="Silva C."/>
        </authorList>
    </citation>
    <scope>NUCLEOTIDE SEQUENCE [LARGE SCALE GENOMIC DNA]</scope>
    <source>
        <strain evidence="4 5">P48SEP</strain>
    </source>
</reference>